<gene>
    <name evidence="2" type="ordered locus">Metig_0970</name>
</gene>
<dbReference type="STRING" id="880724.Metig_0970"/>
<evidence type="ECO:0000313" key="3">
    <source>
        <dbReference type="Proteomes" id="UP000009227"/>
    </source>
</evidence>
<dbReference type="AlphaFoldDB" id="F6BDF2"/>
<dbReference type="HOGENOM" id="CLU_125809_0_0_2"/>
<proteinExistence type="predicted"/>
<evidence type="ECO:0000313" key="2">
    <source>
        <dbReference type="EMBL" id="AEF96513.1"/>
    </source>
</evidence>
<feature type="transmembrane region" description="Helical" evidence="1">
    <location>
        <begin position="15"/>
        <end position="35"/>
    </location>
</feature>
<reference evidence="2 3" key="1">
    <citation type="submission" date="2011-05" db="EMBL/GenBank/DDBJ databases">
        <title>Complete sequence of Methanotorris igneus Kol 5.</title>
        <authorList>
            <consortium name="US DOE Joint Genome Institute"/>
            <person name="Lucas S."/>
            <person name="Han J."/>
            <person name="Lapidus A."/>
            <person name="Cheng J.-F."/>
            <person name="Goodwin L."/>
            <person name="Pitluck S."/>
            <person name="Peters L."/>
            <person name="Mikhailova N."/>
            <person name="Chertkov O."/>
            <person name="Han C."/>
            <person name="Tapia R."/>
            <person name="Land M."/>
            <person name="Hauser L."/>
            <person name="Kyrpides N."/>
            <person name="Ivanova N."/>
            <person name="Pagani I."/>
            <person name="Sieprawska-Lupa M."/>
            <person name="Whitman W."/>
            <person name="Woyke T."/>
        </authorList>
    </citation>
    <scope>NUCLEOTIDE SEQUENCE [LARGE SCALE GENOMIC DNA]</scope>
    <source>
        <strain evidence="3">DSM 5666 / JCM 11834 / Kol 5</strain>
    </source>
</reference>
<protein>
    <recommendedName>
        <fullName evidence="4">Class III signal peptide-containing protein</fullName>
    </recommendedName>
</protein>
<keyword evidence="1" id="KW-1133">Transmembrane helix</keyword>
<dbReference type="EMBL" id="CP002737">
    <property type="protein sequence ID" value="AEF96513.1"/>
    <property type="molecule type" value="Genomic_DNA"/>
</dbReference>
<keyword evidence="1" id="KW-0472">Membrane</keyword>
<dbReference type="OrthoDB" id="65838at2157"/>
<name>F6BDF2_METIK</name>
<dbReference type="KEGG" id="mig:Metig_0970"/>
<evidence type="ECO:0008006" key="4">
    <source>
        <dbReference type="Google" id="ProtNLM"/>
    </source>
</evidence>
<keyword evidence="1" id="KW-0812">Transmembrane</keyword>
<keyword evidence="3" id="KW-1185">Reference proteome</keyword>
<dbReference type="Proteomes" id="UP000009227">
    <property type="component" value="Chromosome"/>
</dbReference>
<evidence type="ECO:0000256" key="1">
    <source>
        <dbReference type="SAM" id="Phobius"/>
    </source>
</evidence>
<accession>F6BDF2</accession>
<organism evidence="3">
    <name type="scientific">Methanotorris igneus (strain DSM 5666 / JCM 11834 / Kol 5)</name>
    <dbReference type="NCBI Taxonomy" id="880724"/>
    <lineage>
        <taxon>Archaea</taxon>
        <taxon>Methanobacteriati</taxon>
        <taxon>Methanobacteriota</taxon>
        <taxon>Methanomada group</taxon>
        <taxon>Methanococci</taxon>
        <taxon>Methanococcales</taxon>
        <taxon>Methanocaldococcaceae</taxon>
        <taxon>Methanotorris</taxon>
    </lineage>
</organism>
<sequence length="149" mass="16671">MVIRLSLISRNKGQITLDAILAVMFLLLVSAFIFYNVSNTVSHLKDAEIVDRVYVIADVFENYALLSYSKNVNITTELKPIGLKNYTIYFGDKKIVVDTTKTIVFIPTSGGVRVEGDVEPSGQNLSNIINITYGNNEFYVLKNISIEIQ</sequence>